<dbReference type="Proteomes" id="UP000785679">
    <property type="component" value="Unassembled WGS sequence"/>
</dbReference>
<evidence type="ECO:0000313" key="2">
    <source>
        <dbReference type="Proteomes" id="UP000785679"/>
    </source>
</evidence>
<sequence length="77" mass="8674">MLSFAAIQGNAKFSIKAGNSTFSGQEKSCDYERKYAGAGILGSNKKYVRNAVWLQSSQIEQVFPRLYKKQSRAMEFL</sequence>
<dbReference type="AlphaFoldDB" id="A0A8J8NIC2"/>
<evidence type="ECO:0000313" key="1">
    <source>
        <dbReference type="EMBL" id="TNV75593.1"/>
    </source>
</evidence>
<gene>
    <name evidence="1" type="ORF">FGO68_gene13840</name>
</gene>
<dbReference type="EMBL" id="RRYP01015240">
    <property type="protein sequence ID" value="TNV75593.1"/>
    <property type="molecule type" value="Genomic_DNA"/>
</dbReference>
<accession>A0A8J8NIC2</accession>
<name>A0A8J8NIC2_HALGN</name>
<protein>
    <submittedName>
        <fullName evidence="1">Uncharacterized protein</fullName>
    </submittedName>
</protein>
<comment type="caution">
    <text evidence="1">The sequence shown here is derived from an EMBL/GenBank/DDBJ whole genome shotgun (WGS) entry which is preliminary data.</text>
</comment>
<proteinExistence type="predicted"/>
<reference evidence="1" key="1">
    <citation type="submission" date="2019-06" db="EMBL/GenBank/DDBJ databases">
        <authorList>
            <person name="Zheng W."/>
        </authorList>
    </citation>
    <scope>NUCLEOTIDE SEQUENCE</scope>
    <source>
        <strain evidence="1">QDHG01</strain>
    </source>
</reference>
<organism evidence="1 2">
    <name type="scientific">Halteria grandinella</name>
    <dbReference type="NCBI Taxonomy" id="5974"/>
    <lineage>
        <taxon>Eukaryota</taxon>
        <taxon>Sar</taxon>
        <taxon>Alveolata</taxon>
        <taxon>Ciliophora</taxon>
        <taxon>Intramacronucleata</taxon>
        <taxon>Spirotrichea</taxon>
        <taxon>Stichotrichia</taxon>
        <taxon>Sporadotrichida</taxon>
        <taxon>Halteriidae</taxon>
        <taxon>Halteria</taxon>
    </lineage>
</organism>
<keyword evidence="2" id="KW-1185">Reference proteome</keyword>